<comment type="caution">
    <text evidence="2">The sequence shown here is derived from an EMBL/GenBank/DDBJ whole genome shotgun (WGS) entry which is preliminary data.</text>
</comment>
<feature type="compositionally biased region" description="Basic and acidic residues" evidence="1">
    <location>
        <begin position="56"/>
        <end position="70"/>
    </location>
</feature>
<evidence type="ECO:0000313" key="3">
    <source>
        <dbReference type="Proteomes" id="UP000270342"/>
    </source>
</evidence>
<name>A0A494YBC9_9BURK</name>
<dbReference type="AlphaFoldDB" id="A0A494YBC9"/>
<protein>
    <submittedName>
        <fullName evidence="2">Uncharacterized protein</fullName>
    </submittedName>
</protein>
<feature type="region of interest" description="Disordered" evidence="1">
    <location>
        <begin position="51"/>
        <end position="90"/>
    </location>
</feature>
<accession>A0A494YBC9</accession>
<reference evidence="2 3" key="1">
    <citation type="submission" date="2018-10" db="EMBL/GenBank/DDBJ databases">
        <title>Robbsia sp. DHC34, isolated from soil.</title>
        <authorList>
            <person name="Gao Z.-H."/>
            <person name="Qiu L.-H."/>
        </authorList>
    </citation>
    <scope>NUCLEOTIDE SEQUENCE [LARGE SCALE GENOMIC DNA]</scope>
    <source>
        <strain evidence="2 3">DHC34</strain>
    </source>
</reference>
<dbReference type="Proteomes" id="UP000270342">
    <property type="component" value="Unassembled WGS sequence"/>
</dbReference>
<dbReference type="RefSeq" id="WP_121083582.1">
    <property type="nucleotide sequence ID" value="NZ_RBZU01000001.1"/>
</dbReference>
<proteinExistence type="predicted"/>
<evidence type="ECO:0000313" key="2">
    <source>
        <dbReference type="EMBL" id="RKP59060.1"/>
    </source>
</evidence>
<sequence length="108" mass="11582">MKTTIRNEAARLWYALKIAAGQNPAAPSKAAKRAARPLRARHPALVALARAGRKSVQAEHRRVAQADGRRPAYALPYSPSPSPRALARPVEPRAVASARVDGDADVVM</sequence>
<evidence type="ECO:0000256" key="1">
    <source>
        <dbReference type="SAM" id="MobiDB-lite"/>
    </source>
</evidence>
<dbReference type="EMBL" id="RBZU01000001">
    <property type="protein sequence ID" value="RKP59060.1"/>
    <property type="molecule type" value="Genomic_DNA"/>
</dbReference>
<gene>
    <name evidence="2" type="ORF">D7S86_03870</name>
</gene>
<keyword evidence="3" id="KW-1185">Reference proteome</keyword>
<organism evidence="2 3">
    <name type="scientific">Pararobbsia silviterrae</name>
    <dbReference type="NCBI Taxonomy" id="1792498"/>
    <lineage>
        <taxon>Bacteria</taxon>
        <taxon>Pseudomonadati</taxon>
        <taxon>Pseudomonadota</taxon>
        <taxon>Betaproteobacteria</taxon>
        <taxon>Burkholderiales</taxon>
        <taxon>Burkholderiaceae</taxon>
        <taxon>Pararobbsia</taxon>
    </lineage>
</organism>
<feature type="compositionally biased region" description="Low complexity" evidence="1">
    <location>
        <begin position="71"/>
        <end position="89"/>
    </location>
</feature>